<feature type="non-terminal residue" evidence="1">
    <location>
        <position position="1"/>
    </location>
</feature>
<organism evidence="1">
    <name type="scientific">Spongospora subterranea</name>
    <dbReference type="NCBI Taxonomy" id="70186"/>
    <lineage>
        <taxon>Eukaryota</taxon>
        <taxon>Sar</taxon>
        <taxon>Rhizaria</taxon>
        <taxon>Endomyxa</taxon>
        <taxon>Phytomyxea</taxon>
        <taxon>Plasmodiophorida</taxon>
        <taxon>Plasmodiophoridae</taxon>
        <taxon>Spongospora</taxon>
    </lineage>
</organism>
<name>A0A0H5QK64_9EUKA</name>
<accession>A0A0H5QK64</accession>
<dbReference type="EMBL" id="HACM01001264">
    <property type="protein sequence ID" value="CRZ01706.1"/>
    <property type="molecule type" value="Transcribed_RNA"/>
</dbReference>
<protein>
    <submittedName>
        <fullName evidence="1">Uncharacterized protein</fullName>
    </submittedName>
</protein>
<evidence type="ECO:0000313" key="1">
    <source>
        <dbReference type="EMBL" id="CRZ01706.1"/>
    </source>
</evidence>
<dbReference type="AlphaFoldDB" id="A0A0H5QK64"/>
<proteinExistence type="predicted"/>
<reference evidence="1" key="1">
    <citation type="submission" date="2015-04" db="EMBL/GenBank/DDBJ databases">
        <title>The genome sequence of the plant pathogenic Rhizarian Plasmodiophora brassicae reveals insights in its biotrophic life cycle and the origin of chitin synthesis.</title>
        <authorList>
            <person name="Schwelm A."/>
            <person name="Fogelqvist J."/>
            <person name="Knaust A."/>
            <person name="Julke S."/>
            <person name="Lilja T."/>
            <person name="Dhandapani V."/>
            <person name="Bonilla-Rosso G."/>
            <person name="Karlsson M."/>
            <person name="Shevchenko A."/>
            <person name="Choi S.R."/>
            <person name="Kim H.G."/>
            <person name="Park J.Y."/>
            <person name="Lim Y.P."/>
            <person name="Ludwig-Muller J."/>
            <person name="Dixelius C."/>
        </authorList>
    </citation>
    <scope>NUCLEOTIDE SEQUENCE</scope>
    <source>
        <tissue evidence="1">Potato root galls</tissue>
    </source>
</reference>
<sequence length="148" mass="16863">TQDMKSKNFDLKGLFIHFCHVSARYSTLYRTGMPIVYLLEGDINANHVMDPRSLISAVSKMTVRQLNVDAMYEIRIDVQVRDGFFVYRTKDIDNSIRFLHGVHEQIILSVAQNGIPSDAEPLGRFNQRLAKSFVPDKSLRFGIGDSLN</sequence>